<dbReference type="PANTHER" id="PTHR37807">
    <property type="entry name" value="OS07G0160300 PROTEIN"/>
    <property type="match status" value="1"/>
</dbReference>
<dbReference type="OrthoDB" id="342190at2759"/>
<dbReference type="EC" id="3.1.4.37" evidence="1"/>
<dbReference type="STRING" id="429701.A0A2G9GV30"/>
<proteinExistence type="predicted"/>
<dbReference type="AlphaFoldDB" id="A0A2G9GV30"/>
<dbReference type="Gene3D" id="3.40.50.300">
    <property type="entry name" value="P-loop containing nucleotide triphosphate hydrolases"/>
    <property type="match status" value="1"/>
</dbReference>
<gene>
    <name evidence="1" type="ORF">CDL12_18352</name>
</gene>
<dbReference type="EMBL" id="NKXS01003617">
    <property type="protein sequence ID" value="PIN09065.1"/>
    <property type="molecule type" value="Genomic_DNA"/>
</dbReference>
<comment type="caution">
    <text evidence="1">The sequence shown here is derived from an EMBL/GenBank/DDBJ whole genome shotgun (WGS) entry which is preliminary data.</text>
</comment>
<dbReference type="InterPro" id="IPR027417">
    <property type="entry name" value="P-loop_NTPase"/>
</dbReference>
<sequence>MDRKGETKPILIAMKGHPGTGKSTLANAITKALKYPLIDKDHFRDCTYTIEQALMKACPSTATKLLNDLSYEAMWRVISTQLELGLSVVVDSPLSRRAHLDRLLEMASQSGARVVIIECRPGDEAEWRRRLEERGAAGGSGWHKP</sequence>
<name>A0A2G9GV30_9LAMI</name>
<evidence type="ECO:0000313" key="1">
    <source>
        <dbReference type="EMBL" id="PIN09065.1"/>
    </source>
</evidence>
<protein>
    <submittedName>
        <fullName evidence="1">2',3'-cyclic-nucleotide 3'-phosphodiesterase</fullName>
        <ecNumber evidence="1">3.1.4.37</ecNumber>
    </submittedName>
</protein>
<dbReference type="Proteomes" id="UP000231279">
    <property type="component" value="Unassembled WGS sequence"/>
</dbReference>
<dbReference type="SUPFAM" id="SSF52540">
    <property type="entry name" value="P-loop containing nucleoside triphosphate hydrolases"/>
    <property type="match status" value="1"/>
</dbReference>
<dbReference type="Pfam" id="PF13671">
    <property type="entry name" value="AAA_33"/>
    <property type="match status" value="1"/>
</dbReference>
<dbReference type="GO" id="GO:0004113">
    <property type="term" value="F:2',3'-cyclic-nucleotide 3'-phosphodiesterase activity"/>
    <property type="evidence" value="ECO:0007669"/>
    <property type="project" value="UniProtKB-EC"/>
</dbReference>
<accession>A0A2G9GV30</accession>
<reference evidence="2" key="1">
    <citation type="journal article" date="2018" name="Gigascience">
        <title>Genome assembly of the Pink Ipe (Handroanthus impetiginosus, Bignoniaceae), a highly valued, ecologically keystone Neotropical timber forest tree.</title>
        <authorList>
            <person name="Silva-Junior O.B."/>
            <person name="Grattapaglia D."/>
            <person name="Novaes E."/>
            <person name="Collevatti R.G."/>
        </authorList>
    </citation>
    <scope>NUCLEOTIDE SEQUENCE [LARGE SCALE GENOMIC DNA]</scope>
    <source>
        <strain evidence="2">cv. UFG-1</strain>
    </source>
</reference>
<keyword evidence="2" id="KW-1185">Reference proteome</keyword>
<organism evidence="1 2">
    <name type="scientific">Handroanthus impetiginosus</name>
    <dbReference type="NCBI Taxonomy" id="429701"/>
    <lineage>
        <taxon>Eukaryota</taxon>
        <taxon>Viridiplantae</taxon>
        <taxon>Streptophyta</taxon>
        <taxon>Embryophyta</taxon>
        <taxon>Tracheophyta</taxon>
        <taxon>Spermatophyta</taxon>
        <taxon>Magnoliopsida</taxon>
        <taxon>eudicotyledons</taxon>
        <taxon>Gunneridae</taxon>
        <taxon>Pentapetalae</taxon>
        <taxon>asterids</taxon>
        <taxon>lamiids</taxon>
        <taxon>Lamiales</taxon>
        <taxon>Bignoniaceae</taxon>
        <taxon>Crescentiina</taxon>
        <taxon>Tabebuia alliance</taxon>
        <taxon>Handroanthus</taxon>
    </lineage>
</organism>
<dbReference type="PANTHER" id="PTHR37807:SF3">
    <property type="entry name" value="OS07G0160300 PROTEIN"/>
    <property type="match status" value="1"/>
</dbReference>
<keyword evidence="1" id="KW-0378">Hydrolase</keyword>
<evidence type="ECO:0000313" key="2">
    <source>
        <dbReference type="Proteomes" id="UP000231279"/>
    </source>
</evidence>